<dbReference type="PANTHER" id="PTHR38340:SF1">
    <property type="entry name" value="S-LAYER PROTEIN"/>
    <property type="match status" value="1"/>
</dbReference>
<dbReference type="InterPro" id="IPR011049">
    <property type="entry name" value="Serralysin-like_metalloprot_C"/>
</dbReference>
<dbReference type="InterPro" id="IPR050557">
    <property type="entry name" value="RTX_toxin/Mannuronan_C5-epim"/>
</dbReference>
<keyword evidence="5" id="KW-0677">Repeat</keyword>
<dbReference type="AlphaFoldDB" id="A0AAE2ZJU1"/>
<keyword evidence="6" id="KW-0843">Virulence</keyword>
<dbReference type="InterPro" id="IPR003995">
    <property type="entry name" value="RTX_toxin_determinant-A"/>
</dbReference>
<accession>A0AAE2ZJU1</accession>
<evidence type="ECO:0000256" key="5">
    <source>
        <dbReference type="ARBA" id="ARBA00022737"/>
    </source>
</evidence>
<dbReference type="InterPro" id="IPR018511">
    <property type="entry name" value="Hemolysin-typ_Ca-bd_CS"/>
</dbReference>
<keyword evidence="3" id="KW-0964">Secreted</keyword>
<reference evidence="8" key="1">
    <citation type="submission" date="2021-08" db="EMBL/GenBank/DDBJ databases">
        <title>Hoeflea bacterium WL0058 sp. nov., isolated from the sediment.</title>
        <authorList>
            <person name="Wang L."/>
            <person name="Zhang D."/>
        </authorList>
    </citation>
    <scope>NUCLEOTIDE SEQUENCE</scope>
    <source>
        <strain evidence="8">WL0058</strain>
    </source>
</reference>
<evidence type="ECO:0000256" key="7">
    <source>
        <dbReference type="ARBA" id="ARBA00023136"/>
    </source>
</evidence>
<dbReference type="RefSeq" id="WP_220226367.1">
    <property type="nucleotide sequence ID" value="NZ_JAICBX010000001.1"/>
</dbReference>
<dbReference type="InterPro" id="IPR001343">
    <property type="entry name" value="Hemolysn_Ca-bd"/>
</dbReference>
<name>A0AAE2ZJU1_9HYPH</name>
<dbReference type="GO" id="GO:0016020">
    <property type="term" value="C:membrane"/>
    <property type="evidence" value="ECO:0007669"/>
    <property type="project" value="UniProtKB-SubCell"/>
</dbReference>
<dbReference type="Gene3D" id="2.150.10.10">
    <property type="entry name" value="Serralysin-like metalloprotease, C-terminal"/>
    <property type="match status" value="3"/>
</dbReference>
<evidence type="ECO:0000256" key="3">
    <source>
        <dbReference type="ARBA" id="ARBA00022525"/>
    </source>
</evidence>
<dbReference type="Pfam" id="PF00353">
    <property type="entry name" value="HemolysinCabind"/>
    <property type="match status" value="6"/>
</dbReference>
<evidence type="ECO:0000256" key="4">
    <source>
        <dbReference type="ARBA" id="ARBA00022656"/>
    </source>
</evidence>
<keyword evidence="4" id="KW-0800">Toxin</keyword>
<keyword evidence="7" id="KW-0472">Membrane</keyword>
<comment type="caution">
    <text evidence="8">The sequence shown here is derived from an EMBL/GenBank/DDBJ whole genome shotgun (WGS) entry which is preliminary data.</text>
</comment>
<evidence type="ECO:0000256" key="1">
    <source>
        <dbReference type="ARBA" id="ARBA00004370"/>
    </source>
</evidence>
<dbReference type="EMBL" id="JAICBX010000001">
    <property type="protein sequence ID" value="MBW8635638.1"/>
    <property type="molecule type" value="Genomic_DNA"/>
</dbReference>
<dbReference type="SUPFAM" id="SSF51120">
    <property type="entry name" value="beta-Roll"/>
    <property type="match status" value="4"/>
</dbReference>
<dbReference type="PROSITE" id="PS00330">
    <property type="entry name" value="HEMOLYSIN_CALCIUM"/>
    <property type="match status" value="5"/>
</dbReference>
<dbReference type="Proteomes" id="UP001196509">
    <property type="component" value="Unassembled WGS sequence"/>
</dbReference>
<evidence type="ECO:0008006" key="10">
    <source>
        <dbReference type="Google" id="ProtNLM"/>
    </source>
</evidence>
<dbReference type="PRINTS" id="PR00313">
    <property type="entry name" value="CABNDNGRPT"/>
</dbReference>
<evidence type="ECO:0000256" key="6">
    <source>
        <dbReference type="ARBA" id="ARBA00023026"/>
    </source>
</evidence>
<evidence type="ECO:0000256" key="2">
    <source>
        <dbReference type="ARBA" id="ARBA00004613"/>
    </source>
</evidence>
<dbReference type="GO" id="GO:0090729">
    <property type="term" value="F:toxin activity"/>
    <property type="evidence" value="ECO:0007669"/>
    <property type="project" value="UniProtKB-KW"/>
</dbReference>
<protein>
    <recommendedName>
        <fullName evidence="10">Calcium-binding protein</fullName>
    </recommendedName>
</protein>
<organism evidence="8 9">
    <name type="scientific">Flavimaribacter sediminis</name>
    <dbReference type="NCBI Taxonomy" id="2865987"/>
    <lineage>
        <taxon>Bacteria</taxon>
        <taxon>Pseudomonadati</taxon>
        <taxon>Pseudomonadota</taxon>
        <taxon>Alphaproteobacteria</taxon>
        <taxon>Hyphomicrobiales</taxon>
        <taxon>Rhizobiaceae</taxon>
        <taxon>Flavimaribacter</taxon>
    </lineage>
</organism>
<evidence type="ECO:0000313" key="9">
    <source>
        <dbReference type="Proteomes" id="UP001196509"/>
    </source>
</evidence>
<dbReference type="PANTHER" id="PTHR38340">
    <property type="entry name" value="S-LAYER PROTEIN"/>
    <property type="match status" value="1"/>
</dbReference>
<gene>
    <name evidence="8" type="ORF">K1W69_00445</name>
</gene>
<keyword evidence="9" id="KW-1185">Reference proteome</keyword>
<evidence type="ECO:0000313" key="8">
    <source>
        <dbReference type="EMBL" id="MBW8635638.1"/>
    </source>
</evidence>
<dbReference type="GO" id="GO:0005509">
    <property type="term" value="F:calcium ion binding"/>
    <property type="evidence" value="ECO:0007669"/>
    <property type="project" value="InterPro"/>
</dbReference>
<dbReference type="GO" id="GO:0005576">
    <property type="term" value="C:extracellular region"/>
    <property type="evidence" value="ECO:0007669"/>
    <property type="project" value="UniProtKB-SubCell"/>
</dbReference>
<proteinExistence type="predicted"/>
<dbReference type="PRINTS" id="PR01488">
    <property type="entry name" value="RTXTOXINA"/>
</dbReference>
<comment type="subcellular location">
    <subcellularLocation>
        <location evidence="1">Membrane</location>
    </subcellularLocation>
    <subcellularLocation>
        <location evidence="2">Secreted</location>
    </subcellularLocation>
</comment>
<sequence length="981" mass="105697">MSTYQWDEHIVEPDNGGRLKKWWSWDEGQEIEFRSKGTYQMTDTYFENNWDVSSGGILSFLKKHQAYSTIIGTDGNDVIHGNDDYSKTYVVSTGGNATNTYTISYGGIGDTIYGGVGNDIIYGYGGNDRLEGGSGDDFLHGGAGADILIGGTGNDWLVTGSLKNNEGDILTGGEGFDTFVIGEIEQSLHQSFNWGEWSSDLLKGLFTDLSDLAFVVGNGSKVMKEVVPMLLDFMNAYEAAGKDKTVPPPSAAFVEITDFDPTRDVIIFPLDGSSKQGIFLTEDYNFVSDFSFTQDLENTADKILTVKFDELAEELGLGSSLDEAEKAAFIEALKQNAILIRPDGAYMGINGQKPIEGVDLDKLAQLGEGSFLILGAHGGFTVEGTVSDDLVLGTQYGDVLYGYTPDGYTADDDGNDTLHGFGGDDLFMAGGGRNKLYGGDGNDTASYVSANRGITVDMTETYFDANGDEYYEVVNGHAYKDQIDGVLKEVIGVDRNYSIESIRGTEFDDDIRGDANSNTLMGGGGDDYLFGDDGDDVLAGGEGDDTLEGGRGRDLFILDGGENTIVDFEPGEDHIQVDYEAYGVSGRDDLVYVGPDADGNGYLQIAATGETIAILQNMTGKTFSMEVDIPEKLFADDDNASSLTGDANVNWLFAGRGGFTNLTGGDGVDTFILRGGYEHWIMDFSVAEREEIHISGDAYGLSGFDDLVIQQFGANRFFIFDAEGNPITLISVQGSQATAEDLLGQIYLDGVRYNDDVADSEETGPTHPLNIYGVNVERTYAGYQFDSELDREEVVARWAESGDDVMTGSSADELFVAGAGNNVIDGGGGNNTVSYADSAEGVTVWFGMAAYTDSRSASDELKNIQNYIGSDFDDRIWGSDQDNIIVSGAGDDWLKGDGGVDAFYLNGGSNEIADLCIVDGETIHISMDVYGVDSFDDLEIVFKDGSDTDFYVQIAGSSFVIADITQVGNANFKIQDFVELY</sequence>